<keyword evidence="6" id="KW-0342">GTP-binding</keyword>
<feature type="domain" description="MannoseP isomerase/GMP-like beta-helix" evidence="11">
    <location>
        <begin position="303"/>
        <end position="356"/>
    </location>
</feature>
<dbReference type="GO" id="GO:0016853">
    <property type="term" value="F:isomerase activity"/>
    <property type="evidence" value="ECO:0007669"/>
    <property type="project" value="UniProtKB-KW"/>
</dbReference>
<reference evidence="12 13" key="1">
    <citation type="submission" date="2017-07" db="EMBL/GenBank/DDBJ databases">
        <title>Draft Genome Sequences of Select Purple Nonsulfur Bacteria.</title>
        <authorList>
            <person name="Lasarre B."/>
            <person name="Mckinlay J.B."/>
        </authorList>
    </citation>
    <scope>NUCLEOTIDE SEQUENCE [LARGE SCALE GENOMIC DNA]</scope>
    <source>
        <strain evidence="12 13">DSM 5909</strain>
    </source>
</reference>
<evidence type="ECO:0000256" key="1">
    <source>
        <dbReference type="ARBA" id="ARBA00006115"/>
    </source>
</evidence>
<dbReference type="CDD" id="cd02509">
    <property type="entry name" value="GDP-M1P_Guanylyltransferase"/>
    <property type="match status" value="1"/>
</dbReference>
<name>A0A327KWK1_9BRAD</name>
<keyword evidence="12" id="KW-0413">Isomerase</keyword>
<evidence type="ECO:0000313" key="12">
    <source>
        <dbReference type="EMBL" id="RAI42394.1"/>
    </source>
</evidence>
<evidence type="ECO:0000256" key="8">
    <source>
        <dbReference type="RuleBase" id="RU004190"/>
    </source>
</evidence>
<dbReference type="Gene3D" id="2.60.120.10">
    <property type="entry name" value="Jelly Rolls"/>
    <property type="match status" value="1"/>
</dbReference>
<dbReference type="InterPro" id="IPR005835">
    <property type="entry name" value="NTP_transferase_dom"/>
</dbReference>
<dbReference type="RefSeq" id="WP_111420729.1">
    <property type="nucleotide sequence ID" value="NZ_NPEX01000158.1"/>
</dbReference>
<organism evidence="12 13">
    <name type="scientific">Rhodoplanes roseus</name>
    <dbReference type="NCBI Taxonomy" id="29409"/>
    <lineage>
        <taxon>Bacteria</taxon>
        <taxon>Pseudomonadati</taxon>
        <taxon>Pseudomonadota</taxon>
        <taxon>Alphaproteobacteria</taxon>
        <taxon>Hyphomicrobiales</taxon>
        <taxon>Nitrobacteraceae</taxon>
        <taxon>Rhodoplanes</taxon>
    </lineage>
</organism>
<evidence type="ECO:0000256" key="4">
    <source>
        <dbReference type="ARBA" id="ARBA00022695"/>
    </source>
</evidence>
<evidence type="ECO:0000256" key="6">
    <source>
        <dbReference type="ARBA" id="ARBA00023134"/>
    </source>
</evidence>
<feature type="domain" description="Nucleotidyl transferase" evidence="9">
    <location>
        <begin position="14"/>
        <end position="293"/>
    </location>
</feature>
<dbReference type="PANTHER" id="PTHR46390:SF1">
    <property type="entry name" value="MANNOSE-1-PHOSPHATE GUANYLYLTRANSFERASE"/>
    <property type="match status" value="1"/>
</dbReference>
<dbReference type="GO" id="GO:0000271">
    <property type="term" value="P:polysaccharide biosynthetic process"/>
    <property type="evidence" value="ECO:0007669"/>
    <property type="project" value="InterPro"/>
</dbReference>
<comment type="catalytic activity">
    <reaction evidence="7">
        <text>alpha-D-mannose 1-phosphate + GTP + H(+) = GDP-alpha-D-mannose + diphosphate</text>
        <dbReference type="Rhea" id="RHEA:15229"/>
        <dbReference type="ChEBI" id="CHEBI:15378"/>
        <dbReference type="ChEBI" id="CHEBI:33019"/>
        <dbReference type="ChEBI" id="CHEBI:37565"/>
        <dbReference type="ChEBI" id="CHEBI:57527"/>
        <dbReference type="ChEBI" id="CHEBI:58409"/>
        <dbReference type="EC" id="2.7.7.13"/>
    </reaction>
</comment>
<dbReference type="CDD" id="cd02213">
    <property type="entry name" value="cupin_PMI_typeII_C"/>
    <property type="match status" value="1"/>
</dbReference>
<dbReference type="InterPro" id="IPR014710">
    <property type="entry name" value="RmlC-like_jellyroll"/>
</dbReference>
<evidence type="ECO:0000313" key="13">
    <source>
        <dbReference type="Proteomes" id="UP000249130"/>
    </source>
</evidence>
<evidence type="ECO:0000259" key="11">
    <source>
        <dbReference type="Pfam" id="PF22640"/>
    </source>
</evidence>
<dbReference type="InterPro" id="IPR051161">
    <property type="entry name" value="Mannose-6P_isomerase_type2"/>
</dbReference>
<keyword evidence="5" id="KW-0547">Nucleotide-binding</keyword>
<dbReference type="InterPro" id="IPR049577">
    <property type="entry name" value="GMPP_N"/>
</dbReference>
<dbReference type="Pfam" id="PF22640">
    <property type="entry name" value="ManC_GMP_beta-helix"/>
    <property type="match status" value="1"/>
</dbReference>
<dbReference type="FunFam" id="3.90.550.10:FF:000046">
    <property type="entry name" value="Mannose-1-phosphate guanylyltransferase (GDP)"/>
    <property type="match status" value="1"/>
</dbReference>
<dbReference type="FunFam" id="2.60.120.10:FF:000032">
    <property type="entry name" value="Mannose-1-phosphate guanylyltransferase/mannose-6-phosphate isomerase"/>
    <property type="match status" value="1"/>
</dbReference>
<accession>A0A327KWK1</accession>
<dbReference type="Pfam" id="PF00483">
    <property type="entry name" value="NTP_transferase"/>
    <property type="match status" value="1"/>
</dbReference>
<proteinExistence type="inferred from homology"/>
<evidence type="ECO:0000256" key="3">
    <source>
        <dbReference type="ARBA" id="ARBA00022679"/>
    </source>
</evidence>
<dbReference type="EMBL" id="NPEX01000158">
    <property type="protein sequence ID" value="RAI42394.1"/>
    <property type="molecule type" value="Genomic_DNA"/>
</dbReference>
<dbReference type="SUPFAM" id="SSF51182">
    <property type="entry name" value="RmlC-like cupins"/>
    <property type="match status" value="1"/>
</dbReference>
<sequence>MTIPRNEPKPAIVPVLLCGGTGTRLWPLSRDSYPKQFIAMRGELSLFQQTALRISDRRLYRRPIVVVNEDHRFIAVDQLREIDVSPATLVVEPVGRNTAPAAAVAALHASEQDGDAKLLLLPADHVIDDEAAFTAAVASGLEAAGSGRIVLFGIEPNSAATGYGYIRQDQPSGAAASGVAEFVEKPAAATAERYFASGDYLWNSGIVLVAARQLLAELERHAPDVVNAARAALVDGERDLDFLRLGAEAFGRAPSISIDHSVLEKSEHASVIRVRCGWTDLGAWSALWEIGDRDAAGNVMAGQAVCDDSHNCYLRGEGILVAAVGVEDMIVVATEDVVLVTRKDSDQNIKRLVERLKRERHASAFTSRRVHRPWGYYESIQQGPRYQVKRITVKPGGKLSLQKHFHRAEHWVVVSGTAIVTRDAETLLVRENESIYLPLGSVHRLENPGKLDLDLIEVQSGGYLAEDDIVRIEDVYDRV</sequence>
<keyword evidence="4 12" id="KW-0548">Nucleotidyltransferase</keyword>
<dbReference type="GO" id="GO:0009298">
    <property type="term" value="P:GDP-mannose biosynthetic process"/>
    <property type="evidence" value="ECO:0007669"/>
    <property type="project" value="TreeGrafter"/>
</dbReference>
<dbReference type="PANTHER" id="PTHR46390">
    <property type="entry name" value="MANNOSE-1-PHOSPHATE GUANYLYLTRANSFERASE"/>
    <property type="match status" value="1"/>
</dbReference>
<dbReference type="InterPro" id="IPR054566">
    <property type="entry name" value="ManC/GMP-like_b-helix"/>
</dbReference>
<gene>
    <name evidence="12" type="ORF">CH341_19800</name>
</gene>
<evidence type="ECO:0000256" key="5">
    <source>
        <dbReference type="ARBA" id="ARBA00022741"/>
    </source>
</evidence>
<keyword evidence="13" id="KW-1185">Reference proteome</keyword>
<dbReference type="NCBIfam" id="TIGR01479">
    <property type="entry name" value="GMP_PMI"/>
    <property type="match status" value="1"/>
</dbReference>
<dbReference type="Gene3D" id="3.90.550.10">
    <property type="entry name" value="Spore Coat Polysaccharide Biosynthesis Protein SpsA, Chain A"/>
    <property type="match status" value="1"/>
</dbReference>
<dbReference type="EC" id="2.7.7.13" evidence="2"/>
<dbReference type="GO" id="GO:0004475">
    <property type="term" value="F:mannose-1-phosphate guanylyltransferase (GTP) activity"/>
    <property type="evidence" value="ECO:0007669"/>
    <property type="project" value="UniProtKB-EC"/>
</dbReference>
<dbReference type="SUPFAM" id="SSF53448">
    <property type="entry name" value="Nucleotide-diphospho-sugar transferases"/>
    <property type="match status" value="1"/>
</dbReference>
<evidence type="ECO:0000259" key="10">
    <source>
        <dbReference type="Pfam" id="PF01050"/>
    </source>
</evidence>
<evidence type="ECO:0000256" key="2">
    <source>
        <dbReference type="ARBA" id="ARBA00012387"/>
    </source>
</evidence>
<dbReference type="Pfam" id="PF01050">
    <property type="entry name" value="MannoseP_isomer"/>
    <property type="match status" value="1"/>
</dbReference>
<dbReference type="InterPro" id="IPR029044">
    <property type="entry name" value="Nucleotide-diphossugar_trans"/>
</dbReference>
<dbReference type="OrthoDB" id="9806359at2"/>
<comment type="similarity">
    <text evidence="1 8">Belongs to the mannose-6-phosphate isomerase type 2 family.</text>
</comment>
<dbReference type="InterPro" id="IPR011051">
    <property type="entry name" value="RmlC_Cupin_sf"/>
</dbReference>
<dbReference type="InterPro" id="IPR001538">
    <property type="entry name" value="Man6P_isomerase-2_C"/>
</dbReference>
<dbReference type="InterPro" id="IPR006375">
    <property type="entry name" value="Man1P_GuaTrfase/Man6P_Isoase"/>
</dbReference>
<evidence type="ECO:0000259" key="9">
    <source>
        <dbReference type="Pfam" id="PF00483"/>
    </source>
</evidence>
<comment type="caution">
    <text evidence="12">The sequence shown here is derived from an EMBL/GenBank/DDBJ whole genome shotgun (WGS) entry which is preliminary data.</text>
</comment>
<evidence type="ECO:0000256" key="7">
    <source>
        <dbReference type="ARBA" id="ARBA00047343"/>
    </source>
</evidence>
<dbReference type="GO" id="GO:0005525">
    <property type="term" value="F:GTP binding"/>
    <property type="evidence" value="ECO:0007669"/>
    <property type="project" value="UniProtKB-KW"/>
</dbReference>
<dbReference type="Proteomes" id="UP000249130">
    <property type="component" value="Unassembled WGS sequence"/>
</dbReference>
<protein>
    <recommendedName>
        <fullName evidence="2">mannose-1-phosphate guanylyltransferase</fullName>
        <ecNumber evidence="2">2.7.7.13</ecNumber>
    </recommendedName>
</protein>
<dbReference type="AlphaFoldDB" id="A0A327KWK1"/>
<feature type="domain" description="Mannose-6-phosphate isomerase type II C-terminal" evidence="10">
    <location>
        <begin position="366"/>
        <end position="474"/>
    </location>
</feature>
<keyword evidence="3 12" id="KW-0808">Transferase</keyword>